<keyword evidence="2" id="KW-0677">Repeat</keyword>
<comment type="similarity">
    <text evidence="3">Belongs to the WD repeat CIA1 family.</text>
</comment>
<proteinExistence type="inferred from homology"/>
<evidence type="ECO:0000256" key="4">
    <source>
        <dbReference type="PROSITE-ProRule" id="PRU00221"/>
    </source>
</evidence>
<keyword evidence="9" id="KW-1185">Reference proteome</keyword>
<dbReference type="PANTHER" id="PTHR19920">
    <property type="entry name" value="WD40 PROTEIN CIAO1"/>
    <property type="match status" value="1"/>
</dbReference>
<reference evidence="6" key="3">
    <citation type="submission" date="2020-10" db="EMBL/GenBank/DDBJ databases">
        <authorList>
            <person name="Sedaghatjoo S."/>
        </authorList>
    </citation>
    <scope>NUCLEOTIDE SEQUENCE</scope>
    <source>
        <strain evidence="6">AZH3</strain>
    </source>
</reference>
<dbReference type="InterPro" id="IPR015943">
    <property type="entry name" value="WD40/YVTN_repeat-like_dom_sf"/>
</dbReference>
<evidence type="ECO:0000313" key="9">
    <source>
        <dbReference type="Proteomes" id="UP000836402"/>
    </source>
</evidence>
<feature type="repeat" description="WD" evidence="4">
    <location>
        <begin position="251"/>
        <end position="282"/>
    </location>
</feature>
<dbReference type="SUPFAM" id="SSF50978">
    <property type="entry name" value="WD40 repeat-like"/>
    <property type="match status" value="1"/>
</dbReference>
<evidence type="ECO:0000256" key="5">
    <source>
        <dbReference type="SAM" id="MobiDB-lite"/>
    </source>
</evidence>
<keyword evidence="1 4" id="KW-0853">WD repeat</keyword>
<comment type="caution">
    <text evidence="7">The sequence shown here is derived from an EMBL/GenBank/DDBJ whole genome shotgun (WGS) entry which is preliminary data.</text>
</comment>
<dbReference type="PROSITE" id="PS50294">
    <property type="entry name" value="WD_REPEATS_REGION"/>
    <property type="match status" value="3"/>
</dbReference>
<dbReference type="CDD" id="cd00200">
    <property type="entry name" value="WD40"/>
    <property type="match status" value="1"/>
</dbReference>
<sequence length="486" mass="52755">MAPTPTPTPTPTTLRLLADLPAHESAAWSVSWNPVLPILASCSTDQHVRLFRFSHPSSPSPSSSTAPPTFTLADNINTGHRRTLRQIAWSPNGRIFATASFDATIGIWEHITPRHDPEGELEDGDEGDKPASDWDCVGTLEGHDSECKSVAFSPQGHLLASCSRDKSVWIWECIQPPPPESLPEWKQAMHDGDSPEFECLSVQMSHSQDVKKVLFHPDPSRELLVSASYDDSIKFFRDDPSDDWYCARTLPEAHKGTIWDLAFSPCGRFLASCSDDNTIHIWRDVGPLAPEQRAAAAAAAAAASTEKEKEKEAGAGATAEEKWILVGKLAGYHSRTIYALSWAADPADLSPARERSLGRLASAGGDGRINVFELTEPEQAWDPTKPVSSPTTLSPTHTLLTTLPSAHGVSDINSLAFAPTSYPSAISTQSRFQEIDDDADRAKGAMGHLLASCADDGSVRVWVLPGCSWYESEGRGIGRDGEVLER</sequence>
<dbReference type="EMBL" id="LWDD02000134">
    <property type="protein sequence ID" value="KAE8263530.1"/>
    <property type="molecule type" value="Genomic_DNA"/>
</dbReference>
<accession>A0A177V9D0</accession>
<dbReference type="Pfam" id="PF00400">
    <property type="entry name" value="WD40"/>
    <property type="match status" value="6"/>
</dbReference>
<organism evidence="7 8">
    <name type="scientific">Tilletia caries</name>
    <name type="common">wheat bunt fungus</name>
    <dbReference type="NCBI Taxonomy" id="13290"/>
    <lineage>
        <taxon>Eukaryota</taxon>
        <taxon>Fungi</taxon>
        <taxon>Dikarya</taxon>
        <taxon>Basidiomycota</taxon>
        <taxon>Ustilaginomycotina</taxon>
        <taxon>Exobasidiomycetes</taxon>
        <taxon>Tilletiales</taxon>
        <taxon>Tilletiaceae</taxon>
        <taxon>Tilletia</taxon>
    </lineage>
</organism>
<dbReference type="PROSITE" id="PS50082">
    <property type="entry name" value="WD_REPEATS_2"/>
    <property type="match status" value="3"/>
</dbReference>
<dbReference type="InterPro" id="IPR036322">
    <property type="entry name" value="WD40_repeat_dom_sf"/>
</dbReference>
<dbReference type="InterPro" id="IPR001680">
    <property type="entry name" value="WD40_rpt"/>
</dbReference>
<feature type="repeat" description="WD" evidence="4">
    <location>
        <begin position="140"/>
        <end position="172"/>
    </location>
</feature>
<evidence type="ECO:0000256" key="2">
    <source>
        <dbReference type="ARBA" id="ARBA00022737"/>
    </source>
</evidence>
<evidence type="ECO:0000256" key="1">
    <source>
        <dbReference type="ARBA" id="ARBA00022574"/>
    </source>
</evidence>
<comment type="function">
    <text evidence="3">Essential component of the cytosolic iron-sulfur (Fe/S) protein assembly machinery. Required for the maturation of extramitochondrial Fe/S proteins.</text>
</comment>
<dbReference type="Proteomes" id="UP000836402">
    <property type="component" value="Unassembled WGS sequence"/>
</dbReference>
<reference evidence="7" key="1">
    <citation type="submission" date="2016-04" db="EMBL/GenBank/DDBJ databases">
        <authorList>
            <person name="Nguyen H.D."/>
            <person name="Kesanakurti P."/>
            <person name="Cullis J."/>
            <person name="Levesque C.A."/>
            <person name="Hambleton S."/>
        </authorList>
    </citation>
    <scope>NUCLEOTIDE SEQUENCE</scope>
    <source>
        <strain evidence="7">DAOMC 238032</strain>
    </source>
</reference>
<protein>
    <recommendedName>
        <fullName evidence="3">Probable cytosolic iron-sulfur protein assembly protein 1</fullName>
    </recommendedName>
</protein>
<feature type="region of interest" description="Disordered" evidence="5">
    <location>
        <begin position="114"/>
        <end position="133"/>
    </location>
</feature>
<dbReference type="GO" id="GO:0097361">
    <property type="term" value="C:cytosolic [4Fe-4S] assembly targeting complex"/>
    <property type="evidence" value="ECO:0007669"/>
    <property type="project" value="InterPro"/>
</dbReference>
<dbReference type="HAMAP" id="MF_03037">
    <property type="entry name" value="ciao1"/>
    <property type="match status" value="1"/>
</dbReference>
<dbReference type="SMART" id="SM00320">
    <property type="entry name" value="WD40"/>
    <property type="match status" value="7"/>
</dbReference>
<dbReference type="Proteomes" id="UP000077671">
    <property type="component" value="Unassembled WGS sequence"/>
</dbReference>
<reference evidence="7" key="2">
    <citation type="journal article" date="2019" name="IMA Fungus">
        <title>Genome sequencing and comparison of five Tilletia species to identify candidate genes for the detection of regulated species infecting wheat.</title>
        <authorList>
            <person name="Nguyen H.D.T."/>
            <person name="Sultana T."/>
            <person name="Kesanakurti P."/>
            <person name="Hambleton S."/>
        </authorList>
    </citation>
    <scope>NUCLEOTIDE SEQUENCE</scope>
    <source>
        <strain evidence="7">DAOMC 238032</strain>
    </source>
</reference>
<gene>
    <name evidence="3" type="primary">CIA1</name>
    <name evidence="7" type="ORF">A4X03_0g1610</name>
    <name evidence="6" type="ORF">JKIAZH3_G5265</name>
</gene>
<evidence type="ECO:0000256" key="3">
    <source>
        <dbReference type="HAMAP-Rule" id="MF_03037"/>
    </source>
</evidence>
<dbReference type="InterPro" id="IPR028608">
    <property type="entry name" value="CIAO1/Cia1"/>
</dbReference>
<dbReference type="PANTHER" id="PTHR19920:SF0">
    <property type="entry name" value="CYTOSOLIC IRON-SULFUR PROTEIN ASSEMBLY PROTEIN CIAO1-RELATED"/>
    <property type="match status" value="1"/>
</dbReference>
<name>A0A177V9D0_9BASI</name>
<evidence type="ECO:0000313" key="8">
    <source>
        <dbReference type="Proteomes" id="UP000077671"/>
    </source>
</evidence>
<dbReference type="GO" id="GO:0016226">
    <property type="term" value="P:iron-sulfur cluster assembly"/>
    <property type="evidence" value="ECO:0007669"/>
    <property type="project" value="UniProtKB-UniRule"/>
</dbReference>
<dbReference type="AlphaFoldDB" id="A0A177V9D0"/>
<evidence type="ECO:0000313" key="7">
    <source>
        <dbReference type="EMBL" id="KAE8263530.1"/>
    </source>
</evidence>
<evidence type="ECO:0000313" key="6">
    <source>
        <dbReference type="EMBL" id="CAD6949310.1"/>
    </source>
</evidence>
<feature type="repeat" description="WD" evidence="4">
    <location>
        <begin position="77"/>
        <end position="109"/>
    </location>
</feature>
<dbReference type="EMBL" id="CAJHJG010005318">
    <property type="protein sequence ID" value="CAD6949310.1"/>
    <property type="molecule type" value="Genomic_DNA"/>
</dbReference>
<dbReference type="Gene3D" id="2.130.10.10">
    <property type="entry name" value="YVTN repeat-like/Quinoprotein amine dehydrogenase"/>
    <property type="match status" value="1"/>
</dbReference>